<accession>A0A3M2J7E0</accession>
<proteinExistence type="predicted"/>
<dbReference type="Proteomes" id="UP000269289">
    <property type="component" value="Unassembled WGS sequence"/>
</dbReference>
<dbReference type="OrthoDB" id="4826275at2"/>
<dbReference type="RefSeq" id="WP_122149844.1">
    <property type="nucleotide sequence ID" value="NZ_RFFI01000071.1"/>
</dbReference>
<name>A0A3M2J7E0_9CELL</name>
<comment type="caution">
    <text evidence="1">The sequence shown here is derived from an EMBL/GenBank/DDBJ whole genome shotgun (WGS) entry which is preliminary data.</text>
</comment>
<gene>
    <name evidence="1" type="ORF">EBM89_12965</name>
</gene>
<reference evidence="1 2" key="1">
    <citation type="submission" date="2018-10" db="EMBL/GenBank/DDBJ databases">
        <title>Isolation, diversity and antifungal activity of actinobacteria from wheat.</title>
        <authorList>
            <person name="Han C."/>
        </authorList>
    </citation>
    <scope>NUCLEOTIDE SEQUENCE [LARGE SCALE GENOMIC DNA]</scope>
    <source>
        <strain evidence="1 2">NEAU-YY56</strain>
    </source>
</reference>
<keyword evidence="2" id="KW-1185">Reference proteome</keyword>
<dbReference type="EMBL" id="RFFI01000071">
    <property type="protein sequence ID" value="RMI08784.1"/>
    <property type="molecule type" value="Genomic_DNA"/>
</dbReference>
<evidence type="ECO:0000313" key="1">
    <source>
        <dbReference type="EMBL" id="RMI08784.1"/>
    </source>
</evidence>
<organism evidence="1 2">
    <name type="scientific">Cellulomonas triticagri</name>
    <dbReference type="NCBI Taxonomy" id="2483352"/>
    <lineage>
        <taxon>Bacteria</taxon>
        <taxon>Bacillati</taxon>
        <taxon>Actinomycetota</taxon>
        <taxon>Actinomycetes</taxon>
        <taxon>Micrococcales</taxon>
        <taxon>Cellulomonadaceae</taxon>
        <taxon>Cellulomonas</taxon>
    </lineage>
</organism>
<dbReference type="AlphaFoldDB" id="A0A3M2J7E0"/>
<sequence length="137" mass="13924">MAHEHVRARRGAAVTLVCLGAFGLAVSLLKALTWDGAEPVTTGACVVERIVVGYDIGYVPELGGYGVTTAALSDVPDGCAGREVAVTLHGADDQPLAEARTPVTAPTTTVDMGGTVAVTDLGGVSLALVTDEPVRPR</sequence>
<evidence type="ECO:0000313" key="2">
    <source>
        <dbReference type="Proteomes" id="UP000269289"/>
    </source>
</evidence>
<protein>
    <submittedName>
        <fullName evidence="1">Uncharacterized protein</fullName>
    </submittedName>
</protein>